<sequence>MPRKGKKATDTAKTSKTSGKCTVAETEVTASPQEERNNPPTPPIKLVEEHPYFPDNEVPKCFVFLRFFYDSIYHLAHNCNCSIAMMIKVISEQQFLTFLFSKFQYTTVRDCSTTITIRSCEDLVAIELRSTLSS</sequence>
<gene>
    <name evidence="2" type="ORF">DPMN_015093</name>
</gene>
<feature type="compositionally biased region" description="Low complexity" evidence="1">
    <location>
        <begin position="11"/>
        <end position="20"/>
    </location>
</feature>
<reference evidence="2" key="1">
    <citation type="journal article" date="2019" name="bioRxiv">
        <title>The Genome of the Zebra Mussel, Dreissena polymorpha: A Resource for Invasive Species Research.</title>
        <authorList>
            <person name="McCartney M.A."/>
            <person name="Auch B."/>
            <person name="Kono T."/>
            <person name="Mallez S."/>
            <person name="Zhang Y."/>
            <person name="Obille A."/>
            <person name="Becker A."/>
            <person name="Abrahante J.E."/>
            <person name="Garbe J."/>
            <person name="Badalamenti J.P."/>
            <person name="Herman A."/>
            <person name="Mangelson H."/>
            <person name="Liachko I."/>
            <person name="Sullivan S."/>
            <person name="Sone E.D."/>
            <person name="Koren S."/>
            <person name="Silverstein K.A.T."/>
            <person name="Beckman K.B."/>
            <person name="Gohl D.M."/>
        </authorList>
    </citation>
    <scope>NUCLEOTIDE SEQUENCE</scope>
    <source>
        <strain evidence="2">Duluth1</strain>
        <tissue evidence="2">Whole animal</tissue>
    </source>
</reference>
<organism evidence="2 3">
    <name type="scientific">Dreissena polymorpha</name>
    <name type="common">Zebra mussel</name>
    <name type="synonym">Mytilus polymorpha</name>
    <dbReference type="NCBI Taxonomy" id="45954"/>
    <lineage>
        <taxon>Eukaryota</taxon>
        <taxon>Metazoa</taxon>
        <taxon>Spiralia</taxon>
        <taxon>Lophotrochozoa</taxon>
        <taxon>Mollusca</taxon>
        <taxon>Bivalvia</taxon>
        <taxon>Autobranchia</taxon>
        <taxon>Heteroconchia</taxon>
        <taxon>Euheterodonta</taxon>
        <taxon>Imparidentia</taxon>
        <taxon>Neoheterodontei</taxon>
        <taxon>Myida</taxon>
        <taxon>Dreissenoidea</taxon>
        <taxon>Dreissenidae</taxon>
        <taxon>Dreissena</taxon>
    </lineage>
</organism>
<proteinExistence type="predicted"/>
<evidence type="ECO:0000256" key="1">
    <source>
        <dbReference type="SAM" id="MobiDB-lite"/>
    </source>
</evidence>
<name>A0A9D4S5V2_DREPO</name>
<evidence type="ECO:0000313" key="2">
    <source>
        <dbReference type="EMBL" id="KAH3891002.1"/>
    </source>
</evidence>
<dbReference type="EMBL" id="JAIWYP010000001">
    <property type="protein sequence ID" value="KAH3891002.1"/>
    <property type="molecule type" value="Genomic_DNA"/>
</dbReference>
<dbReference type="Proteomes" id="UP000828390">
    <property type="component" value="Unassembled WGS sequence"/>
</dbReference>
<feature type="region of interest" description="Disordered" evidence="1">
    <location>
        <begin position="1"/>
        <end position="45"/>
    </location>
</feature>
<evidence type="ECO:0000313" key="3">
    <source>
        <dbReference type="Proteomes" id="UP000828390"/>
    </source>
</evidence>
<protein>
    <submittedName>
        <fullName evidence="2">Uncharacterized protein</fullName>
    </submittedName>
</protein>
<accession>A0A9D4S5V2</accession>
<keyword evidence="3" id="KW-1185">Reference proteome</keyword>
<dbReference type="AlphaFoldDB" id="A0A9D4S5V2"/>
<comment type="caution">
    <text evidence="2">The sequence shown here is derived from an EMBL/GenBank/DDBJ whole genome shotgun (WGS) entry which is preliminary data.</text>
</comment>
<reference evidence="2" key="2">
    <citation type="submission" date="2020-11" db="EMBL/GenBank/DDBJ databases">
        <authorList>
            <person name="McCartney M.A."/>
            <person name="Auch B."/>
            <person name="Kono T."/>
            <person name="Mallez S."/>
            <person name="Becker A."/>
            <person name="Gohl D.M."/>
            <person name="Silverstein K.A.T."/>
            <person name="Koren S."/>
            <person name="Bechman K.B."/>
            <person name="Herman A."/>
            <person name="Abrahante J.E."/>
            <person name="Garbe J."/>
        </authorList>
    </citation>
    <scope>NUCLEOTIDE SEQUENCE</scope>
    <source>
        <strain evidence="2">Duluth1</strain>
        <tissue evidence="2">Whole animal</tissue>
    </source>
</reference>